<name>A0A074LMI8_9BACL</name>
<dbReference type="GO" id="GO:0016811">
    <property type="term" value="F:hydrolase activity, acting on carbon-nitrogen (but not peptide) bonds, in linear amides"/>
    <property type="evidence" value="ECO:0007669"/>
    <property type="project" value="TreeGrafter"/>
</dbReference>
<keyword evidence="2" id="KW-1185">Reference proteome</keyword>
<dbReference type="InterPro" id="IPR024078">
    <property type="entry name" value="LmbE-like_dom_sf"/>
</dbReference>
<dbReference type="AlphaFoldDB" id="A0A074LMI8"/>
<accession>A0A074LMI8</accession>
<organism evidence="1 2">
    <name type="scientific">Tumebacillus flagellatus</name>
    <dbReference type="NCBI Taxonomy" id="1157490"/>
    <lineage>
        <taxon>Bacteria</taxon>
        <taxon>Bacillati</taxon>
        <taxon>Bacillota</taxon>
        <taxon>Bacilli</taxon>
        <taxon>Bacillales</taxon>
        <taxon>Alicyclobacillaceae</taxon>
        <taxon>Tumebacillus</taxon>
    </lineage>
</organism>
<sequence length="429" mass="48262">MLLLPSQTTEAATAPRMVNAAPVLQQSPPKRLLVIAPHPDDESLAAAAMIRQTLNAGGRVRIVVMTNGDGYRGAAAQWFGLQHPTGQDMQRLGVIRQQEELHAVGRLGVKAQDVTFLGYPDAGLHRLWLNHWNPDRPYQAVNGSRFVPYANSYHPQAPYCGQSVVGDLTRLLREYRPTDVLYPDPHDVHRDHWATSAFTQYVLTAAAGDVRAREWNYLIHYPRFPSPRRYRPEAPLQNPGRLADIGAKWMSLPISKEAEADKHAAILEHKSQVQMMKNLLESFVRTNDLLSAYSIPDLPDRELQPIELDDIGDQKTLLHSRSADIRELLAVSKPSLVQLAVVTTRPLRPQDECKLYLRLPERGAQYEFASLARYRLPMPAVSWSQHGNLMLVNVPRSLFDGAKTVMIGAEVTSRGNSSDSTAWRRFRLR</sequence>
<reference evidence="1 2" key="1">
    <citation type="journal article" date="2013" name="Int. J. Syst. Evol. Microbiol.">
        <title>Tumebacillus flagellatus sp. nov., an alpha-amylase/pullulanase-producing bacterium isolated from cassava wastewater.</title>
        <authorList>
            <person name="Wang Q."/>
            <person name="Xie N."/>
            <person name="Qin Y."/>
            <person name="Shen N."/>
            <person name="Zhu J."/>
            <person name="Mi H."/>
            <person name="Huang R."/>
        </authorList>
    </citation>
    <scope>NUCLEOTIDE SEQUENCE [LARGE SCALE GENOMIC DNA]</scope>
    <source>
        <strain evidence="1 2">GST4</strain>
    </source>
</reference>
<dbReference type="PANTHER" id="PTHR12993">
    <property type="entry name" value="N-ACETYLGLUCOSAMINYL-PHOSPHATIDYLINOSITOL DE-N-ACETYLASE-RELATED"/>
    <property type="match status" value="1"/>
</dbReference>
<proteinExistence type="predicted"/>
<evidence type="ECO:0008006" key="3">
    <source>
        <dbReference type="Google" id="ProtNLM"/>
    </source>
</evidence>
<dbReference type="STRING" id="1157490.EL26_22840"/>
<evidence type="ECO:0000313" key="2">
    <source>
        <dbReference type="Proteomes" id="UP000027931"/>
    </source>
</evidence>
<dbReference type="Proteomes" id="UP000027931">
    <property type="component" value="Unassembled WGS sequence"/>
</dbReference>
<evidence type="ECO:0000313" key="1">
    <source>
        <dbReference type="EMBL" id="KEO81078.1"/>
    </source>
</evidence>
<dbReference type="SUPFAM" id="SSF102588">
    <property type="entry name" value="LmbE-like"/>
    <property type="match status" value="1"/>
</dbReference>
<dbReference type="eggNOG" id="COG2120">
    <property type="taxonomic scope" value="Bacteria"/>
</dbReference>
<dbReference type="Pfam" id="PF02585">
    <property type="entry name" value="PIG-L"/>
    <property type="match status" value="1"/>
</dbReference>
<dbReference type="InterPro" id="IPR003737">
    <property type="entry name" value="GlcNAc_PI_deacetylase-related"/>
</dbReference>
<dbReference type="EMBL" id="JMIR01000048">
    <property type="protein sequence ID" value="KEO81078.1"/>
    <property type="molecule type" value="Genomic_DNA"/>
</dbReference>
<gene>
    <name evidence="1" type="ORF">EL26_22840</name>
</gene>
<protein>
    <recommendedName>
        <fullName evidence="3">LmbE family protein</fullName>
    </recommendedName>
</protein>
<dbReference type="PANTHER" id="PTHR12993:SF29">
    <property type="entry name" value="BLR3841 PROTEIN"/>
    <property type="match status" value="1"/>
</dbReference>
<dbReference type="Gene3D" id="3.40.50.10320">
    <property type="entry name" value="LmbE-like"/>
    <property type="match status" value="1"/>
</dbReference>
<comment type="caution">
    <text evidence="1">The sequence shown here is derived from an EMBL/GenBank/DDBJ whole genome shotgun (WGS) entry which is preliminary data.</text>
</comment>